<evidence type="ECO:0000313" key="3">
    <source>
        <dbReference type="RefSeq" id="XP_022720176.1"/>
    </source>
</evidence>
<organism evidence="2 3">
    <name type="scientific">Durio zibethinus</name>
    <name type="common">Durian</name>
    <dbReference type="NCBI Taxonomy" id="66656"/>
    <lineage>
        <taxon>Eukaryota</taxon>
        <taxon>Viridiplantae</taxon>
        <taxon>Streptophyta</taxon>
        <taxon>Embryophyta</taxon>
        <taxon>Tracheophyta</taxon>
        <taxon>Spermatophyta</taxon>
        <taxon>Magnoliopsida</taxon>
        <taxon>eudicotyledons</taxon>
        <taxon>Gunneridae</taxon>
        <taxon>Pentapetalae</taxon>
        <taxon>rosids</taxon>
        <taxon>malvids</taxon>
        <taxon>Malvales</taxon>
        <taxon>Malvaceae</taxon>
        <taxon>Helicteroideae</taxon>
        <taxon>Durio</taxon>
    </lineage>
</organism>
<evidence type="ECO:0000256" key="1">
    <source>
        <dbReference type="SAM" id="MobiDB-lite"/>
    </source>
</evidence>
<protein>
    <submittedName>
        <fullName evidence="3">Uncharacterized protein LOC111278002</fullName>
    </submittedName>
</protein>
<name>A0A6P5WXE0_DURZI</name>
<dbReference type="OrthoDB" id="2107166at2759"/>
<feature type="region of interest" description="Disordered" evidence="1">
    <location>
        <begin position="1"/>
        <end position="56"/>
    </location>
</feature>
<dbReference type="Proteomes" id="UP000515121">
    <property type="component" value="Unplaced"/>
</dbReference>
<gene>
    <name evidence="3" type="primary">LOC111278002</name>
</gene>
<dbReference type="AlphaFoldDB" id="A0A6P5WXE0"/>
<sequence>MRHQAVEKSKGHHTGAKSMRWKSALKDTVEGDASDSESELDSNSPSEDEAYISYDEASQDYGRLQHDYQKFLSECGISKWGYWRGGFPGASQEH</sequence>
<accession>A0A6P5WXE0</accession>
<dbReference type="KEGG" id="dzi:111278002"/>
<reference evidence="3" key="1">
    <citation type="submission" date="2025-08" db="UniProtKB">
        <authorList>
            <consortium name="RefSeq"/>
        </authorList>
    </citation>
    <scope>IDENTIFICATION</scope>
    <source>
        <tissue evidence="3">Fruit stalk</tissue>
    </source>
</reference>
<dbReference type="RefSeq" id="XP_022720176.1">
    <property type="nucleotide sequence ID" value="XM_022864441.1"/>
</dbReference>
<keyword evidence="2" id="KW-1185">Reference proteome</keyword>
<proteinExistence type="predicted"/>
<dbReference type="GeneID" id="111278002"/>
<evidence type="ECO:0000313" key="2">
    <source>
        <dbReference type="Proteomes" id="UP000515121"/>
    </source>
</evidence>
<feature type="compositionally biased region" description="Acidic residues" evidence="1">
    <location>
        <begin position="30"/>
        <end position="50"/>
    </location>
</feature>